<protein>
    <submittedName>
        <fullName evidence="5">Alcohol dehydrogenase catalytic domain-containing protein</fullName>
    </submittedName>
</protein>
<dbReference type="PANTHER" id="PTHR43401">
    <property type="entry name" value="L-THREONINE 3-DEHYDROGENASE"/>
    <property type="match status" value="1"/>
</dbReference>
<dbReference type="SUPFAM" id="SSF50129">
    <property type="entry name" value="GroES-like"/>
    <property type="match status" value="1"/>
</dbReference>
<organism evidence="5">
    <name type="scientific">Gallibacterium anatis</name>
    <dbReference type="NCBI Taxonomy" id="750"/>
    <lineage>
        <taxon>Bacteria</taxon>
        <taxon>Pseudomonadati</taxon>
        <taxon>Pseudomonadota</taxon>
        <taxon>Gammaproteobacteria</taxon>
        <taxon>Pasteurellales</taxon>
        <taxon>Pasteurellaceae</taxon>
        <taxon>Gallibacterium</taxon>
    </lineage>
</organism>
<keyword evidence="1" id="KW-0479">Metal-binding</keyword>
<gene>
    <name evidence="5" type="ORF">INT80_09620</name>
</gene>
<dbReference type="GO" id="GO:0016491">
    <property type="term" value="F:oxidoreductase activity"/>
    <property type="evidence" value="ECO:0007669"/>
    <property type="project" value="UniProtKB-KW"/>
</dbReference>
<dbReference type="PANTHER" id="PTHR43401:SF2">
    <property type="entry name" value="L-THREONINE 3-DEHYDROGENASE"/>
    <property type="match status" value="1"/>
</dbReference>
<name>A0A930Y589_9PAST</name>
<dbReference type="EMBL" id="JADION010000027">
    <property type="protein sequence ID" value="MBF4102756.1"/>
    <property type="molecule type" value="Genomic_DNA"/>
</dbReference>
<evidence type="ECO:0000256" key="1">
    <source>
        <dbReference type="ARBA" id="ARBA00022723"/>
    </source>
</evidence>
<evidence type="ECO:0000259" key="4">
    <source>
        <dbReference type="Pfam" id="PF08240"/>
    </source>
</evidence>
<dbReference type="InterPro" id="IPR050129">
    <property type="entry name" value="Zn_alcohol_dh"/>
</dbReference>
<dbReference type="GO" id="GO:0008270">
    <property type="term" value="F:zinc ion binding"/>
    <property type="evidence" value="ECO:0007669"/>
    <property type="project" value="InterPro"/>
</dbReference>
<dbReference type="InterPro" id="IPR002328">
    <property type="entry name" value="ADH_Zn_CS"/>
</dbReference>
<keyword evidence="2" id="KW-0862">Zinc</keyword>
<evidence type="ECO:0000256" key="2">
    <source>
        <dbReference type="ARBA" id="ARBA00022833"/>
    </source>
</evidence>
<dbReference type="InterPro" id="IPR013154">
    <property type="entry name" value="ADH-like_N"/>
</dbReference>
<evidence type="ECO:0000256" key="3">
    <source>
        <dbReference type="ARBA" id="ARBA00023002"/>
    </source>
</evidence>
<dbReference type="Pfam" id="PF08240">
    <property type="entry name" value="ADH_N"/>
    <property type="match status" value="1"/>
</dbReference>
<dbReference type="PROSITE" id="PS00059">
    <property type="entry name" value="ADH_ZINC"/>
    <property type="match status" value="1"/>
</dbReference>
<reference evidence="5" key="1">
    <citation type="submission" date="2020-11" db="EMBL/GenBank/DDBJ databases">
        <title>Gallibacterium anatis 1637, full genome, WGS.</title>
        <authorList>
            <person name="Laishevtcev A.I."/>
            <person name="Yakimova E.A."/>
            <person name="Petkovich D."/>
            <person name="Stepanova T.V."/>
            <person name="Kalendr R.S."/>
            <person name="Rubalsky E.O."/>
            <person name="Zulkarneev E.R."/>
            <person name="Aleshkin A.V."/>
        </authorList>
    </citation>
    <scope>NUCLEOTIDE SEQUENCE</scope>
    <source>
        <strain evidence="5">1637</strain>
    </source>
</reference>
<dbReference type="AlphaFoldDB" id="A0A930Y589"/>
<accession>A0A930Y589</accession>
<dbReference type="InterPro" id="IPR011032">
    <property type="entry name" value="GroES-like_sf"/>
</dbReference>
<sequence>MKAVTVYKPFDLKIAEVPYPTIEKDNDVIIKVSFGGICGSDIGIYTGGNSLAKYPAIIGHEFVGTVIEVGKAVHHVKVGDYVVSDIVNSCGHCYACRTGHPNVCKDLKVTGVHVQGDLQNTQKRAENVYLVNTDKISKNSLFN</sequence>
<dbReference type="Gene3D" id="3.90.180.10">
    <property type="entry name" value="Medium-chain alcohol dehydrogenases, catalytic domain"/>
    <property type="match status" value="1"/>
</dbReference>
<feature type="domain" description="Alcohol dehydrogenase-like N-terminal" evidence="4">
    <location>
        <begin position="25"/>
        <end position="119"/>
    </location>
</feature>
<keyword evidence="3" id="KW-0560">Oxidoreductase</keyword>
<comment type="caution">
    <text evidence="5">The sequence shown here is derived from an EMBL/GenBank/DDBJ whole genome shotgun (WGS) entry which is preliminary data.</text>
</comment>
<evidence type="ECO:0000313" key="5">
    <source>
        <dbReference type="EMBL" id="MBF4102756.1"/>
    </source>
</evidence>
<proteinExistence type="predicted"/>